<reference evidence="1" key="1">
    <citation type="submission" date="2020-11" db="EMBL/GenBank/DDBJ databases">
        <authorList>
            <person name="Tran Van P."/>
        </authorList>
    </citation>
    <scope>NUCLEOTIDE SEQUENCE</scope>
</reference>
<dbReference type="EMBL" id="CAJPVJ010061164">
    <property type="protein sequence ID" value="CAG2184175.1"/>
    <property type="molecule type" value="Genomic_DNA"/>
</dbReference>
<organism evidence="1">
    <name type="scientific">Oppiella nova</name>
    <dbReference type="NCBI Taxonomy" id="334625"/>
    <lineage>
        <taxon>Eukaryota</taxon>
        <taxon>Metazoa</taxon>
        <taxon>Ecdysozoa</taxon>
        <taxon>Arthropoda</taxon>
        <taxon>Chelicerata</taxon>
        <taxon>Arachnida</taxon>
        <taxon>Acari</taxon>
        <taxon>Acariformes</taxon>
        <taxon>Sarcoptiformes</taxon>
        <taxon>Oribatida</taxon>
        <taxon>Brachypylina</taxon>
        <taxon>Oppioidea</taxon>
        <taxon>Oppiidae</taxon>
        <taxon>Oppiella</taxon>
    </lineage>
</organism>
<keyword evidence="2" id="KW-1185">Reference proteome</keyword>
<protein>
    <submittedName>
        <fullName evidence="1">Uncharacterized protein</fullName>
    </submittedName>
</protein>
<dbReference type="Proteomes" id="UP000728032">
    <property type="component" value="Unassembled WGS sequence"/>
</dbReference>
<feature type="non-terminal residue" evidence="1">
    <location>
        <position position="1"/>
    </location>
</feature>
<dbReference type="EMBL" id="OC975989">
    <property type="protein sequence ID" value="CAD7668726.1"/>
    <property type="molecule type" value="Genomic_DNA"/>
</dbReference>
<proteinExistence type="predicted"/>
<dbReference type="AlphaFoldDB" id="A0A7R9MWD2"/>
<accession>A0A7R9MWD2</accession>
<name>A0A7R9MWD2_9ACAR</name>
<feature type="non-terminal residue" evidence="1">
    <location>
        <position position="151"/>
    </location>
</feature>
<gene>
    <name evidence="1" type="ORF">ONB1V03_LOCUS23595</name>
</gene>
<evidence type="ECO:0000313" key="1">
    <source>
        <dbReference type="EMBL" id="CAD7668726.1"/>
    </source>
</evidence>
<sequence length="151" mass="16938">FERDDSDEGSVPDITDNEVKKLVICSDKCPNNGDKLKESDVPLKCRPVSTSLDELASFMGPFNDLEFGSNEFLTSLPISEEMEFTIGIKESQMSDKWTNTETEIQTEVKSKLEPILESEPEYQDLYNMINEVLRNGIVENDSLVKGCSSSV</sequence>
<dbReference type="OrthoDB" id="3247158at2759"/>
<evidence type="ECO:0000313" key="2">
    <source>
        <dbReference type="Proteomes" id="UP000728032"/>
    </source>
</evidence>